<accession>A0A085ZQN9</accession>
<feature type="transmembrane region" description="Helical" evidence="2">
    <location>
        <begin position="523"/>
        <end position="549"/>
    </location>
</feature>
<feature type="transmembrane region" description="Helical" evidence="2">
    <location>
        <begin position="561"/>
        <end position="583"/>
    </location>
</feature>
<keyword evidence="4" id="KW-1185">Reference proteome</keyword>
<name>A0A085ZQN9_9FLAO</name>
<comment type="caution">
    <text evidence="3">The sequence shown here is derived from an EMBL/GenBank/DDBJ whole genome shotgun (WGS) entry which is preliminary data.</text>
</comment>
<evidence type="ECO:0000313" key="4">
    <source>
        <dbReference type="Proteomes" id="UP000028715"/>
    </source>
</evidence>
<proteinExistence type="predicted"/>
<feature type="compositionally biased region" description="Basic and acidic residues" evidence="1">
    <location>
        <begin position="607"/>
        <end position="616"/>
    </location>
</feature>
<gene>
    <name evidence="3" type="ORF">IW19_15115</name>
</gene>
<dbReference type="OrthoDB" id="10017322at2"/>
<dbReference type="RefSeq" id="WP_035685539.1">
    <property type="nucleotide sequence ID" value="NZ_JPRL01000001.1"/>
</dbReference>
<evidence type="ECO:0000256" key="1">
    <source>
        <dbReference type="SAM" id="MobiDB-lite"/>
    </source>
</evidence>
<keyword evidence="2" id="KW-0472">Membrane</keyword>
<keyword evidence="2" id="KW-0812">Transmembrane</keyword>
<keyword evidence="2" id="KW-1133">Transmembrane helix</keyword>
<evidence type="ECO:0000313" key="3">
    <source>
        <dbReference type="EMBL" id="KFF06753.1"/>
    </source>
</evidence>
<dbReference type="AlphaFoldDB" id="A0A085ZQN9"/>
<dbReference type="STRING" id="362418.IW19_15115"/>
<feature type="transmembrane region" description="Helical" evidence="2">
    <location>
        <begin position="493"/>
        <end position="511"/>
    </location>
</feature>
<reference evidence="3 4" key="1">
    <citation type="submission" date="2014-07" db="EMBL/GenBank/DDBJ databases">
        <title>Genome of Flavobacterium reichenbachii LMG 25512.</title>
        <authorList>
            <person name="Stropko S.J."/>
            <person name="Pipes S.E."/>
            <person name="Newman J.D."/>
        </authorList>
    </citation>
    <scope>NUCLEOTIDE SEQUENCE [LARGE SCALE GENOMIC DNA]</scope>
    <source>
        <strain evidence="3 4">LMG 25512</strain>
    </source>
</reference>
<dbReference type="EMBL" id="JPRL01000001">
    <property type="protein sequence ID" value="KFF06753.1"/>
    <property type="molecule type" value="Genomic_DNA"/>
</dbReference>
<protein>
    <submittedName>
        <fullName evidence="3">Uncharacterized protein</fullName>
    </submittedName>
</protein>
<dbReference type="Proteomes" id="UP000028715">
    <property type="component" value="Unassembled WGS sequence"/>
</dbReference>
<evidence type="ECO:0000256" key="2">
    <source>
        <dbReference type="SAM" id="Phobius"/>
    </source>
</evidence>
<organism evidence="3 4">
    <name type="scientific">Flavobacterium reichenbachii</name>
    <dbReference type="NCBI Taxonomy" id="362418"/>
    <lineage>
        <taxon>Bacteria</taxon>
        <taxon>Pseudomonadati</taxon>
        <taxon>Bacteroidota</taxon>
        <taxon>Flavobacteriia</taxon>
        <taxon>Flavobacteriales</taxon>
        <taxon>Flavobacteriaceae</taxon>
        <taxon>Flavobacterium</taxon>
    </lineage>
</organism>
<feature type="region of interest" description="Disordered" evidence="1">
    <location>
        <begin position="607"/>
        <end position="630"/>
    </location>
</feature>
<sequence>MDNINKIVINEDVIKLKPNFITFRKHLFTSLFLGEYYSAKFSEKIKSLLNQLDSIDDSVITQDPYIKKRYYLARDYLLHFQYLNLFITNRLKDNYSIKIYNFEYEDVFEKTSFFQEKNISIDDSLHWLFVANIKLSEMDEGYSVDEKTILILSEIYHKLERINPTLEFFVSKTRTKCSILLYKILKRLKKTNKLIEYSIFNQDNITIQKLEEYVPDTIIKNIDSQYNCLKKNDIHSLSKEIQKSLDNKTLNISSSHKYIKIIKLKDSFNDGEYKRTREILENINLYFSEKIKDDEINNISFKTCTYLVLNCQFTLDCNHYLKKIKSDFKFDKLLSFNSKIDESFNSINSLENTDYPNCILNKIYVRKKIELIDIIKNSNPKELNNEEHDYFSILENIFTNSFNELNNLKSKIKVCQKNKIMPLYIELENCKLDDKTFIDSQYILPSNYEYLLDECDNDWDKLKIQESIFYSFTPKVIKEINEKLKKDIKEQQYSIITVIGLYASFITFILANVNVLPELIKHSIGAVLAFMLVFGIVLFYFITSLKLLFTAKKIFKGISNFILWAIFGLILIILGFIAIFKFINIDFKKDIENKKTTTTITTFDLKTGKKQSETKTLEQNSVSEKKDSLQ</sequence>